<feature type="compositionally biased region" description="Low complexity" evidence="1">
    <location>
        <begin position="67"/>
        <end position="89"/>
    </location>
</feature>
<sequence length="186" mass="20169">RRASSALPGRPGARGGWRGARFRRLPTTTTRPGEKPAPPLGAFYLRDSGSWPPRAQPDRLRRPPSAPAGAAARPRPRPAGAPTRGTAPSRRTRAGDVRPSRGRRRRSSPAGGARPRPPPPPPPPPRSRPQNRRRRIPCWSRTRSSGARCRTLQTPNRRTAVPAPRPVGRLARPGPPPPASLPCPPR</sequence>
<evidence type="ECO:0000313" key="2">
    <source>
        <dbReference type="EMBL" id="KAG5461338.1"/>
    </source>
</evidence>
<dbReference type="Proteomes" id="UP000673691">
    <property type="component" value="Unassembled WGS sequence"/>
</dbReference>
<organism evidence="2 3">
    <name type="scientific">Olpidium bornovanus</name>
    <dbReference type="NCBI Taxonomy" id="278681"/>
    <lineage>
        <taxon>Eukaryota</taxon>
        <taxon>Fungi</taxon>
        <taxon>Fungi incertae sedis</taxon>
        <taxon>Olpidiomycota</taxon>
        <taxon>Olpidiomycotina</taxon>
        <taxon>Olpidiomycetes</taxon>
        <taxon>Olpidiales</taxon>
        <taxon>Olpidiaceae</taxon>
        <taxon>Olpidium</taxon>
    </lineage>
</organism>
<gene>
    <name evidence="2" type="ORF">BJ554DRAFT_6484</name>
</gene>
<proteinExistence type="predicted"/>
<protein>
    <submittedName>
        <fullName evidence="2">Uncharacterized protein</fullName>
    </submittedName>
</protein>
<feature type="compositionally biased region" description="Low complexity" evidence="1">
    <location>
        <begin position="160"/>
        <end position="172"/>
    </location>
</feature>
<evidence type="ECO:0000313" key="3">
    <source>
        <dbReference type="Proteomes" id="UP000673691"/>
    </source>
</evidence>
<dbReference type="EMBL" id="JAEFCI010003802">
    <property type="protein sequence ID" value="KAG5461338.1"/>
    <property type="molecule type" value="Genomic_DNA"/>
</dbReference>
<accession>A0A8H7ZXG3</accession>
<feature type="non-terminal residue" evidence="2">
    <location>
        <position position="1"/>
    </location>
</feature>
<reference evidence="2 3" key="1">
    <citation type="journal article" name="Sci. Rep.">
        <title>Genome-scale phylogenetic analyses confirm Olpidium as the closest living zoosporic fungus to the non-flagellated, terrestrial fungi.</title>
        <authorList>
            <person name="Chang Y."/>
            <person name="Rochon D."/>
            <person name="Sekimoto S."/>
            <person name="Wang Y."/>
            <person name="Chovatia M."/>
            <person name="Sandor L."/>
            <person name="Salamov A."/>
            <person name="Grigoriev I.V."/>
            <person name="Stajich J.E."/>
            <person name="Spatafora J.W."/>
        </authorList>
    </citation>
    <scope>NUCLEOTIDE SEQUENCE [LARGE SCALE GENOMIC DNA]</scope>
    <source>
        <strain evidence="2">S191</strain>
    </source>
</reference>
<comment type="caution">
    <text evidence="2">The sequence shown here is derived from an EMBL/GenBank/DDBJ whole genome shotgun (WGS) entry which is preliminary data.</text>
</comment>
<name>A0A8H7ZXG3_9FUNG</name>
<keyword evidence="3" id="KW-1185">Reference proteome</keyword>
<feature type="region of interest" description="Disordered" evidence="1">
    <location>
        <begin position="1"/>
        <end position="186"/>
    </location>
</feature>
<feature type="compositionally biased region" description="Pro residues" evidence="1">
    <location>
        <begin position="115"/>
        <end position="127"/>
    </location>
</feature>
<feature type="compositionally biased region" description="Polar residues" evidence="1">
    <location>
        <begin position="141"/>
        <end position="157"/>
    </location>
</feature>
<feature type="compositionally biased region" description="Pro residues" evidence="1">
    <location>
        <begin position="173"/>
        <end position="186"/>
    </location>
</feature>
<evidence type="ECO:0000256" key="1">
    <source>
        <dbReference type="SAM" id="MobiDB-lite"/>
    </source>
</evidence>
<dbReference type="AlphaFoldDB" id="A0A8H7ZXG3"/>